<dbReference type="AlphaFoldDB" id="A0A087LWJ0"/>
<dbReference type="SUPFAM" id="SSF81301">
    <property type="entry name" value="Nucleotidyltransferase"/>
    <property type="match status" value="1"/>
</dbReference>
<evidence type="ECO:0000313" key="2">
    <source>
        <dbReference type="EMBL" id="KFL28993.1"/>
    </source>
</evidence>
<reference evidence="2 3" key="1">
    <citation type="submission" date="2014-08" db="EMBL/GenBank/DDBJ databases">
        <authorList>
            <person name="Hassan Y.I."/>
            <person name="Lepp D."/>
            <person name="Zhou T."/>
        </authorList>
    </citation>
    <scope>NUCLEOTIDE SEQUENCE [LARGE SCALE GENOMIC DNA]</scope>
    <source>
        <strain evidence="2 3">IFO13584</strain>
    </source>
</reference>
<keyword evidence="3" id="KW-1185">Reference proteome</keyword>
<proteinExistence type="predicted"/>
<evidence type="ECO:0000313" key="3">
    <source>
        <dbReference type="Proteomes" id="UP000028981"/>
    </source>
</evidence>
<dbReference type="Pfam" id="PF01909">
    <property type="entry name" value="NTP_transf_2"/>
    <property type="match status" value="1"/>
</dbReference>
<comment type="caution">
    <text evidence="2">The sequence shown here is derived from an EMBL/GenBank/DDBJ whole genome shotgun (WGS) entry which is preliminary data.</text>
</comment>
<dbReference type="InterPro" id="IPR043519">
    <property type="entry name" value="NT_sf"/>
</dbReference>
<dbReference type="InterPro" id="IPR002934">
    <property type="entry name" value="Polymerase_NTP_transf_dom"/>
</dbReference>
<dbReference type="RefSeq" id="WP_035087237.1">
    <property type="nucleotide sequence ID" value="NZ_JQGC01000033.1"/>
</dbReference>
<sequence>MHQQDIIAAAKTAFRDDEAVRGLFLSGSFGRGTADEWSDVDLLAVVDKGEQRGVADRWRTALNALAPVVYWNELERGGFLINAVTDDWLRCDLNMVEPGHIGQRAQNTISPLIDRDGIYDALPAALPLKTPNPHALRYQINEFIRILGLMPVVVGRGEHLTGVMGNGLLRGLLTDLFMLDVSNPDPGGILHMSKLLSAEQIGIMSGLPFPSATKDEVIEAQLAVARVFMPRARAMAERLNVEWPEAFEAATRRVLEGKLGVKADW</sequence>
<dbReference type="EMBL" id="JQGC01000033">
    <property type="protein sequence ID" value="KFL28993.1"/>
    <property type="molecule type" value="Genomic_DNA"/>
</dbReference>
<organism evidence="2 3">
    <name type="scientific">Devosia riboflavina</name>
    <dbReference type="NCBI Taxonomy" id="46914"/>
    <lineage>
        <taxon>Bacteria</taxon>
        <taxon>Pseudomonadati</taxon>
        <taxon>Pseudomonadota</taxon>
        <taxon>Alphaproteobacteria</taxon>
        <taxon>Hyphomicrobiales</taxon>
        <taxon>Devosiaceae</taxon>
        <taxon>Devosia</taxon>
    </lineage>
</organism>
<feature type="domain" description="Polymerase nucleotidyl transferase" evidence="1">
    <location>
        <begin position="11"/>
        <end position="56"/>
    </location>
</feature>
<dbReference type="GO" id="GO:0016779">
    <property type="term" value="F:nucleotidyltransferase activity"/>
    <property type="evidence" value="ECO:0007669"/>
    <property type="project" value="InterPro"/>
</dbReference>
<dbReference type="OrthoDB" id="7375008at2"/>
<name>A0A087LWJ0_9HYPH</name>
<protein>
    <recommendedName>
        <fullName evidence="1">Polymerase nucleotidyl transferase domain-containing protein</fullName>
    </recommendedName>
</protein>
<dbReference type="Gene3D" id="3.30.460.10">
    <property type="entry name" value="Beta Polymerase, domain 2"/>
    <property type="match status" value="1"/>
</dbReference>
<evidence type="ECO:0000259" key="1">
    <source>
        <dbReference type="Pfam" id="PF01909"/>
    </source>
</evidence>
<accession>A0A087LWJ0</accession>
<dbReference type="Proteomes" id="UP000028981">
    <property type="component" value="Unassembled WGS sequence"/>
</dbReference>
<dbReference type="CDD" id="cd05403">
    <property type="entry name" value="NT_KNTase_like"/>
    <property type="match status" value="1"/>
</dbReference>
<gene>
    <name evidence="2" type="ORF">JP75_23635</name>
</gene>